<keyword evidence="1" id="KW-1133">Transmembrane helix</keyword>
<feature type="transmembrane region" description="Helical" evidence="1">
    <location>
        <begin position="54"/>
        <end position="73"/>
    </location>
</feature>
<comment type="caution">
    <text evidence="2">The sequence shown here is derived from an EMBL/GenBank/DDBJ whole genome shotgun (WGS) entry which is preliminary data.</text>
</comment>
<dbReference type="Proteomes" id="UP000749040">
    <property type="component" value="Unassembled WGS sequence"/>
</dbReference>
<dbReference type="EMBL" id="JADKYB010000011">
    <property type="protein sequence ID" value="MBM9507056.1"/>
    <property type="molecule type" value="Genomic_DNA"/>
</dbReference>
<evidence type="ECO:0000313" key="3">
    <source>
        <dbReference type="Proteomes" id="UP000749040"/>
    </source>
</evidence>
<dbReference type="RefSeq" id="WP_205358912.1">
    <property type="nucleotide sequence ID" value="NZ_JADKYB010000011.1"/>
</dbReference>
<keyword evidence="1" id="KW-0812">Transmembrane</keyword>
<keyword evidence="3" id="KW-1185">Reference proteome</keyword>
<keyword evidence="1" id="KW-0472">Membrane</keyword>
<name>A0ABS2TX45_9ACTN</name>
<protein>
    <submittedName>
        <fullName evidence="2">DUF1049 domain-containing protein</fullName>
    </submittedName>
</protein>
<accession>A0ABS2TX45</accession>
<evidence type="ECO:0000313" key="2">
    <source>
        <dbReference type="EMBL" id="MBM9507056.1"/>
    </source>
</evidence>
<organism evidence="2 3">
    <name type="scientific">Actinacidiphila acididurans</name>
    <dbReference type="NCBI Taxonomy" id="2784346"/>
    <lineage>
        <taxon>Bacteria</taxon>
        <taxon>Bacillati</taxon>
        <taxon>Actinomycetota</taxon>
        <taxon>Actinomycetes</taxon>
        <taxon>Kitasatosporales</taxon>
        <taxon>Streptomycetaceae</taxon>
        <taxon>Actinacidiphila</taxon>
    </lineage>
</organism>
<evidence type="ECO:0000256" key="1">
    <source>
        <dbReference type="SAM" id="Phobius"/>
    </source>
</evidence>
<feature type="transmembrane region" description="Helical" evidence="1">
    <location>
        <begin position="16"/>
        <end position="34"/>
    </location>
</feature>
<sequence length="81" mass="9327">MTTTDTGRRGLRDRLTFGRVVVLVLFVLALIFIFENTRRVRVRVIVPEVTMPLWGALLAAFVAGILVGGYTAWARRRRRRR</sequence>
<gene>
    <name evidence="2" type="ORF">ITX44_21480</name>
</gene>
<reference evidence="2 3" key="1">
    <citation type="submission" date="2021-01" db="EMBL/GenBank/DDBJ databases">
        <title>Streptomyces acididurans sp. nov., isolated from a peat swamp forest soil.</title>
        <authorList>
            <person name="Chantavorakit T."/>
            <person name="Duangmal K."/>
        </authorList>
    </citation>
    <scope>NUCLEOTIDE SEQUENCE [LARGE SCALE GENOMIC DNA]</scope>
    <source>
        <strain evidence="2 3">KK5PA1</strain>
    </source>
</reference>
<proteinExistence type="predicted"/>